<reference evidence="2" key="1">
    <citation type="submission" date="2018-06" db="EMBL/GenBank/DDBJ databases">
        <authorList>
            <person name="Zhirakovskaya E."/>
        </authorList>
    </citation>
    <scope>NUCLEOTIDE SEQUENCE</scope>
</reference>
<evidence type="ECO:0000313" key="2">
    <source>
        <dbReference type="EMBL" id="VAX03217.1"/>
    </source>
</evidence>
<dbReference type="PANTHER" id="PTHR33515:SF1">
    <property type="entry name" value="RIBOSOME-BINDING FACTOR A, CHLOROPLASTIC-RELATED"/>
    <property type="match status" value="1"/>
</dbReference>
<accession>A0A3B1BDZ1</accession>
<dbReference type="Pfam" id="PF02033">
    <property type="entry name" value="RBFA"/>
    <property type="match status" value="1"/>
</dbReference>
<evidence type="ECO:0000256" key="1">
    <source>
        <dbReference type="SAM" id="MobiDB-lite"/>
    </source>
</evidence>
<dbReference type="SUPFAM" id="SSF89919">
    <property type="entry name" value="Ribosome-binding factor A, RbfA"/>
    <property type="match status" value="1"/>
</dbReference>
<feature type="region of interest" description="Disordered" evidence="1">
    <location>
        <begin position="126"/>
        <end position="147"/>
    </location>
</feature>
<organism evidence="2">
    <name type="scientific">hydrothermal vent metagenome</name>
    <dbReference type="NCBI Taxonomy" id="652676"/>
    <lineage>
        <taxon>unclassified sequences</taxon>
        <taxon>metagenomes</taxon>
        <taxon>ecological metagenomes</taxon>
    </lineage>
</organism>
<dbReference type="PANTHER" id="PTHR33515">
    <property type="entry name" value="RIBOSOME-BINDING FACTOR A, CHLOROPLASTIC-RELATED"/>
    <property type="match status" value="1"/>
</dbReference>
<dbReference type="Gene3D" id="3.30.300.20">
    <property type="match status" value="1"/>
</dbReference>
<dbReference type="EMBL" id="UOFW01000040">
    <property type="protein sequence ID" value="VAX03217.1"/>
    <property type="molecule type" value="Genomic_DNA"/>
</dbReference>
<dbReference type="AlphaFoldDB" id="A0A3B1BDZ1"/>
<dbReference type="GO" id="GO:0006364">
    <property type="term" value="P:rRNA processing"/>
    <property type="evidence" value="ECO:0007669"/>
    <property type="project" value="InterPro"/>
</dbReference>
<dbReference type="InterPro" id="IPR023799">
    <property type="entry name" value="RbfA_dom_sf"/>
</dbReference>
<dbReference type="InterPro" id="IPR000238">
    <property type="entry name" value="RbfA"/>
</dbReference>
<name>A0A3B1BDZ1_9ZZZZ</name>
<dbReference type="GO" id="GO:0005829">
    <property type="term" value="C:cytosol"/>
    <property type="evidence" value="ECO:0007669"/>
    <property type="project" value="TreeGrafter"/>
</dbReference>
<gene>
    <name evidence="2" type="ORF">MNBD_ALPHA03-865</name>
</gene>
<protein>
    <submittedName>
        <fullName evidence="2">Ribosome-binding factor A</fullName>
    </submittedName>
</protein>
<dbReference type="HAMAP" id="MF_00003">
    <property type="entry name" value="RbfA"/>
    <property type="match status" value="1"/>
</dbReference>
<sequence length="147" mass="16222">MSKLNFDDLKNNQGPSHRVLRVGENIRHALSEIFMRGEIRDPSLEGVSITVTEVRCSPDLRNATIYVMPLGGVNEQDVVAGLNRCRKFIRGKLSGMVSMKYLPNLKFTSDGSFGEADHIEQLLNSPHVAQDLAKKPDASEPGASEED</sequence>
<dbReference type="GO" id="GO:0043024">
    <property type="term" value="F:ribosomal small subunit binding"/>
    <property type="evidence" value="ECO:0007669"/>
    <property type="project" value="TreeGrafter"/>
</dbReference>
<dbReference type="InterPro" id="IPR015946">
    <property type="entry name" value="KH_dom-like_a/b"/>
</dbReference>
<dbReference type="NCBIfam" id="NF001802">
    <property type="entry name" value="PRK00521.2-5"/>
    <property type="match status" value="1"/>
</dbReference>
<dbReference type="NCBIfam" id="TIGR00082">
    <property type="entry name" value="rbfA"/>
    <property type="match status" value="1"/>
</dbReference>
<proteinExistence type="inferred from homology"/>